<keyword evidence="3 9" id="KW-0808">Transferase</keyword>
<accession>A0A0B6ZFA7</accession>
<dbReference type="GO" id="GO:0000139">
    <property type="term" value="C:Golgi membrane"/>
    <property type="evidence" value="ECO:0007669"/>
    <property type="project" value="UniProtKB-SubCell"/>
</dbReference>
<organism evidence="10">
    <name type="scientific">Arion vulgaris</name>
    <dbReference type="NCBI Taxonomy" id="1028688"/>
    <lineage>
        <taxon>Eukaryota</taxon>
        <taxon>Metazoa</taxon>
        <taxon>Spiralia</taxon>
        <taxon>Lophotrochozoa</taxon>
        <taxon>Mollusca</taxon>
        <taxon>Gastropoda</taxon>
        <taxon>Heterobranchia</taxon>
        <taxon>Euthyneura</taxon>
        <taxon>Panpulmonata</taxon>
        <taxon>Eupulmonata</taxon>
        <taxon>Stylommatophora</taxon>
        <taxon>Helicina</taxon>
        <taxon>Arionoidea</taxon>
        <taxon>Arionidae</taxon>
        <taxon>Arion</taxon>
    </lineage>
</organism>
<comment type="subcellular location">
    <subcellularLocation>
        <location evidence="1 9">Golgi apparatus membrane</location>
        <topology evidence="1 9">Single-pass type II membrane protein</topology>
    </subcellularLocation>
</comment>
<evidence type="ECO:0000256" key="1">
    <source>
        <dbReference type="ARBA" id="ARBA00004323"/>
    </source>
</evidence>
<keyword evidence="5" id="KW-1133">Transmembrane helix</keyword>
<keyword evidence="4" id="KW-0812">Transmembrane</keyword>
<evidence type="ECO:0000256" key="8">
    <source>
        <dbReference type="ARBA" id="ARBA00023180"/>
    </source>
</evidence>
<evidence type="ECO:0000256" key="6">
    <source>
        <dbReference type="ARBA" id="ARBA00023034"/>
    </source>
</evidence>
<dbReference type="AlphaFoldDB" id="A0A0B6ZFA7"/>
<dbReference type="GO" id="GO:0008146">
    <property type="term" value="F:sulfotransferase activity"/>
    <property type="evidence" value="ECO:0007669"/>
    <property type="project" value="InterPro"/>
</dbReference>
<keyword evidence="9" id="KW-0735">Signal-anchor</keyword>
<sequence length="207" mass="23560">LTDSKKQQCNHNMSFADFCAILSDALSQGKRIDPHFLPMSLQCDPCVVNFTLIGKLEMFMSDTRDILRVANISFTDVTGDVVDITTANELANMNDVIVRVISYAKKTNITCLQNKDVADRLWRHLQIRGFLSKTIPIPLYLLQNDSSTVYQETYIAAAFQAYYKSGTSEERLRQKNEAMMEAYASVPNEILDKLSRIFAEDCLLFDY</sequence>
<evidence type="ECO:0000256" key="2">
    <source>
        <dbReference type="ARBA" id="ARBA00006339"/>
    </source>
</evidence>
<dbReference type="EMBL" id="HACG01020237">
    <property type="protein sequence ID" value="CEK67102.1"/>
    <property type="molecule type" value="Transcribed_RNA"/>
</dbReference>
<dbReference type="EC" id="2.8.2.-" evidence="9"/>
<evidence type="ECO:0000313" key="10">
    <source>
        <dbReference type="EMBL" id="CEK67102.1"/>
    </source>
</evidence>
<gene>
    <name evidence="10" type="primary">ORF61352</name>
</gene>
<evidence type="ECO:0000256" key="3">
    <source>
        <dbReference type="ARBA" id="ARBA00022679"/>
    </source>
</evidence>
<keyword evidence="8 9" id="KW-0325">Glycoprotein</keyword>
<dbReference type="GO" id="GO:0016051">
    <property type="term" value="P:carbohydrate biosynthetic process"/>
    <property type="evidence" value="ECO:0007669"/>
    <property type="project" value="InterPro"/>
</dbReference>
<comment type="similarity">
    <text evidence="2 9">Belongs to the sulfotransferase 2 family.</text>
</comment>
<dbReference type="InterPro" id="IPR018011">
    <property type="entry name" value="Carb_sulfotrans_8-10"/>
</dbReference>
<evidence type="ECO:0000256" key="7">
    <source>
        <dbReference type="ARBA" id="ARBA00023136"/>
    </source>
</evidence>
<dbReference type="InterPro" id="IPR005331">
    <property type="entry name" value="Sulfotransferase"/>
</dbReference>
<name>A0A0B6ZFA7_9EUPU</name>
<dbReference type="PANTHER" id="PTHR12137:SF54">
    <property type="entry name" value="CARBOHYDRATE SULFOTRANSFERASE"/>
    <property type="match status" value="1"/>
</dbReference>
<proteinExistence type="inferred from homology"/>
<evidence type="ECO:0000256" key="4">
    <source>
        <dbReference type="ARBA" id="ARBA00022692"/>
    </source>
</evidence>
<evidence type="ECO:0000256" key="5">
    <source>
        <dbReference type="ARBA" id="ARBA00022989"/>
    </source>
</evidence>
<keyword evidence="7" id="KW-0472">Membrane</keyword>
<feature type="non-terminal residue" evidence="10">
    <location>
        <position position="207"/>
    </location>
</feature>
<protein>
    <recommendedName>
        <fullName evidence="9">Carbohydrate sulfotransferase</fullName>
        <ecNumber evidence="9">2.8.2.-</ecNumber>
    </recommendedName>
</protein>
<dbReference type="PANTHER" id="PTHR12137">
    <property type="entry name" value="CARBOHYDRATE SULFOTRANSFERASE"/>
    <property type="match status" value="1"/>
</dbReference>
<keyword evidence="9" id="KW-0119">Carbohydrate metabolism</keyword>
<keyword evidence="6 9" id="KW-0333">Golgi apparatus</keyword>
<reference evidence="10" key="1">
    <citation type="submission" date="2014-12" db="EMBL/GenBank/DDBJ databases">
        <title>Insight into the proteome of Arion vulgaris.</title>
        <authorList>
            <person name="Aradska J."/>
            <person name="Bulat T."/>
            <person name="Smidak R."/>
            <person name="Sarate P."/>
            <person name="Gangsoo J."/>
            <person name="Sialana F."/>
            <person name="Bilban M."/>
            <person name="Lubec G."/>
        </authorList>
    </citation>
    <scope>NUCLEOTIDE SEQUENCE</scope>
    <source>
        <tissue evidence="10">Skin</tissue>
    </source>
</reference>
<feature type="non-terminal residue" evidence="10">
    <location>
        <position position="1"/>
    </location>
</feature>
<dbReference type="Pfam" id="PF03567">
    <property type="entry name" value="Sulfotransfer_2"/>
    <property type="match status" value="1"/>
</dbReference>
<evidence type="ECO:0000256" key="9">
    <source>
        <dbReference type="RuleBase" id="RU364020"/>
    </source>
</evidence>